<evidence type="ECO:0000256" key="19">
    <source>
        <dbReference type="SAM" id="MobiDB-lite"/>
    </source>
</evidence>
<accession>A0A2C5ZKP6</accession>
<dbReference type="GO" id="GO:0005886">
    <property type="term" value="C:plasma membrane"/>
    <property type="evidence" value="ECO:0007669"/>
    <property type="project" value="UniProtKB-SubCell"/>
</dbReference>
<keyword evidence="7" id="KW-0507">mRNA processing</keyword>
<evidence type="ECO:0000256" key="14">
    <source>
        <dbReference type="ARBA" id="ARBA00023242"/>
    </source>
</evidence>
<dbReference type="FunFam" id="3.40.50.300:FF:000780">
    <property type="entry name" value="Rho GTPase Rho3"/>
    <property type="match status" value="1"/>
</dbReference>
<evidence type="ECO:0000256" key="5">
    <source>
        <dbReference type="ARBA" id="ARBA00022475"/>
    </source>
</evidence>
<keyword evidence="10 18" id="KW-0175">Coiled coil</keyword>
<dbReference type="SMART" id="SM00175">
    <property type="entry name" value="RAB"/>
    <property type="match status" value="1"/>
</dbReference>
<organism evidence="21 22">
    <name type="scientific">Ophiocordyceps camponoti-rufipedis</name>
    <dbReference type="NCBI Taxonomy" id="2004952"/>
    <lineage>
        <taxon>Eukaryota</taxon>
        <taxon>Fungi</taxon>
        <taxon>Dikarya</taxon>
        <taxon>Ascomycota</taxon>
        <taxon>Pezizomycotina</taxon>
        <taxon>Sordariomycetes</taxon>
        <taxon>Hypocreomycetidae</taxon>
        <taxon>Hypocreales</taxon>
        <taxon>Ophiocordycipitaceae</taxon>
        <taxon>Ophiocordyceps</taxon>
    </lineage>
</organism>
<comment type="similarity">
    <text evidence="3">Belongs to the CWC25 family.</text>
</comment>
<dbReference type="InterPro" id="IPR027417">
    <property type="entry name" value="P-loop_NTPase"/>
</dbReference>
<keyword evidence="6" id="KW-0488">Methylation</keyword>
<dbReference type="OrthoDB" id="8830751at2759"/>
<dbReference type="InterPro" id="IPR019339">
    <property type="entry name" value="CIR_N_dom"/>
</dbReference>
<keyword evidence="15" id="KW-0449">Lipoprotein</keyword>
<comment type="similarity">
    <text evidence="4">Belongs to the small GTPase superfamily. Rho family.</text>
</comment>
<dbReference type="Gene3D" id="3.40.50.300">
    <property type="entry name" value="P-loop containing nucleotide triphosphate hydrolases"/>
    <property type="match status" value="1"/>
</dbReference>
<feature type="compositionally biased region" description="Basic and acidic residues" evidence="19">
    <location>
        <begin position="293"/>
        <end position="312"/>
    </location>
</feature>
<evidence type="ECO:0000256" key="18">
    <source>
        <dbReference type="SAM" id="Coils"/>
    </source>
</evidence>
<dbReference type="SUPFAM" id="SSF52540">
    <property type="entry name" value="P-loop containing nucleoside triphosphate hydrolases"/>
    <property type="match status" value="1"/>
</dbReference>
<keyword evidence="8" id="KW-0747">Spliceosome</keyword>
<feature type="coiled-coil region" evidence="18">
    <location>
        <begin position="27"/>
        <end position="54"/>
    </location>
</feature>
<dbReference type="InterPro" id="IPR022209">
    <property type="entry name" value="CWC25"/>
</dbReference>
<dbReference type="SMART" id="SM00173">
    <property type="entry name" value="RAS"/>
    <property type="match status" value="1"/>
</dbReference>
<dbReference type="PRINTS" id="PR00449">
    <property type="entry name" value="RASTRNSFRMNG"/>
</dbReference>
<keyword evidence="9" id="KW-0547">Nucleotide-binding</keyword>
<dbReference type="GO" id="GO:0005681">
    <property type="term" value="C:spliceosomal complex"/>
    <property type="evidence" value="ECO:0007669"/>
    <property type="project" value="UniProtKB-KW"/>
</dbReference>
<sequence>MGGGDLNLKKSFHPTLQRNQRAVYEEEQKALAERKRTQQRINEIKEERAKEDLQRQLEAAGGKKRVDRVDWMYQGPTDGQAGATEEMEAYLLGKRRIDNIIKGTEHKKLEKSAGQDSFMALQNANSARDTAAKIRDDPLLAIKRQEQAAYDAMLNDPIKRRQLLSSMGIDDEKNDEMMRNGIAEDEAERMRGGVTDDRAETTRNDIADDEAEKTRDDTTDEGAERMRNGIIEDGAERMKNGITNDGAQRMRDGIMSDGAQTMKVGHVAAEMTRKGIAAAIDRDRVVHGGQAMGDRDRGGDDADEVNDGRGSIDDEVMISETGQQQAATKTASSGVAAGHKMPLVLCGGSKTVQRKLVLLGDGACGKTSLLNVFTRGYFPTVYEPTVFENYVHDIFVDSVHIELSLWDTAGQEEFDRLRSLSYDDTDLIMLCYSVDSKDSLENVESKWVGEIADNCPGVKLVLVALKCDLREQSEDEDAPVPEDRREKGPLINYDQGLEVARRIGASRYLECSAMKNRGVNEAFTEAARVALSVNKERKEKKCIVM</sequence>
<evidence type="ECO:0000256" key="9">
    <source>
        <dbReference type="ARBA" id="ARBA00022741"/>
    </source>
</evidence>
<dbReference type="NCBIfam" id="TIGR00231">
    <property type="entry name" value="small_GTP"/>
    <property type="match status" value="1"/>
</dbReference>
<dbReference type="EMBL" id="NJES01000013">
    <property type="protein sequence ID" value="PHH80596.1"/>
    <property type="molecule type" value="Genomic_DNA"/>
</dbReference>
<dbReference type="InterPro" id="IPR001806">
    <property type="entry name" value="Small_GTPase"/>
</dbReference>
<dbReference type="Pfam" id="PF12542">
    <property type="entry name" value="CWC25"/>
    <property type="match status" value="1"/>
</dbReference>
<feature type="domain" description="CBF1-interacting co-repressor CIR N-terminal" evidence="20">
    <location>
        <begin position="11"/>
        <end position="47"/>
    </location>
</feature>
<gene>
    <name evidence="21" type="ORF">CDD80_855</name>
</gene>
<evidence type="ECO:0000256" key="17">
    <source>
        <dbReference type="ARBA" id="ARBA00067968"/>
    </source>
</evidence>
<protein>
    <recommendedName>
        <fullName evidence="17">GTP-binding protein RHO3</fullName>
    </recommendedName>
</protein>
<comment type="subcellular location">
    <subcellularLocation>
        <location evidence="2">Cell membrane</location>
        <topology evidence="2">Lipid-anchor</topology>
    </subcellularLocation>
    <subcellularLocation>
        <location evidence="1">Nucleus</location>
    </subcellularLocation>
</comment>
<feature type="region of interest" description="Disordered" evidence="19">
    <location>
        <begin position="188"/>
        <end position="222"/>
    </location>
</feature>
<keyword evidence="13" id="KW-0508">mRNA splicing</keyword>
<evidence type="ECO:0000259" key="20">
    <source>
        <dbReference type="SMART" id="SM01083"/>
    </source>
</evidence>
<dbReference type="PROSITE" id="PS51419">
    <property type="entry name" value="RAB"/>
    <property type="match status" value="1"/>
</dbReference>
<name>A0A2C5ZKP6_9HYPO</name>
<dbReference type="Proteomes" id="UP000226431">
    <property type="component" value="Unassembled WGS sequence"/>
</dbReference>
<evidence type="ECO:0000256" key="4">
    <source>
        <dbReference type="ARBA" id="ARBA00010142"/>
    </source>
</evidence>
<dbReference type="SMART" id="SM01083">
    <property type="entry name" value="Cir_N"/>
    <property type="match status" value="1"/>
</dbReference>
<keyword evidence="11" id="KW-0342">GTP-binding</keyword>
<dbReference type="GO" id="GO:0006397">
    <property type="term" value="P:mRNA processing"/>
    <property type="evidence" value="ECO:0007669"/>
    <property type="project" value="UniProtKB-KW"/>
</dbReference>
<keyword evidence="14" id="KW-0539">Nucleus</keyword>
<evidence type="ECO:0000256" key="2">
    <source>
        <dbReference type="ARBA" id="ARBA00004193"/>
    </source>
</evidence>
<dbReference type="GO" id="GO:0030036">
    <property type="term" value="P:actin cytoskeleton organization"/>
    <property type="evidence" value="ECO:0007669"/>
    <property type="project" value="UniProtKB-ARBA"/>
</dbReference>
<evidence type="ECO:0000313" key="22">
    <source>
        <dbReference type="Proteomes" id="UP000226431"/>
    </source>
</evidence>
<feature type="region of interest" description="Disordered" evidence="19">
    <location>
        <begin position="289"/>
        <end position="333"/>
    </location>
</feature>
<feature type="compositionally biased region" description="Polar residues" evidence="19">
    <location>
        <begin position="320"/>
        <end position="333"/>
    </location>
</feature>
<proteinExistence type="inferred from homology"/>
<dbReference type="AlphaFoldDB" id="A0A2C5ZKP6"/>
<dbReference type="GO" id="GO:0007264">
    <property type="term" value="P:small GTPase-mediated signal transduction"/>
    <property type="evidence" value="ECO:0007669"/>
    <property type="project" value="InterPro"/>
</dbReference>
<evidence type="ECO:0000256" key="10">
    <source>
        <dbReference type="ARBA" id="ARBA00023054"/>
    </source>
</evidence>
<evidence type="ECO:0000256" key="1">
    <source>
        <dbReference type="ARBA" id="ARBA00004123"/>
    </source>
</evidence>
<dbReference type="GO" id="GO:0008380">
    <property type="term" value="P:RNA splicing"/>
    <property type="evidence" value="ECO:0007669"/>
    <property type="project" value="UniProtKB-KW"/>
</dbReference>
<dbReference type="InterPro" id="IPR003578">
    <property type="entry name" value="Small_GTPase_Rho"/>
</dbReference>
<dbReference type="PROSITE" id="PS51421">
    <property type="entry name" value="RAS"/>
    <property type="match status" value="1"/>
</dbReference>
<dbReference type="GO" id="GO:0017157">
    <property type="term" value="P:regulation of exocytosis"/>
    <property type="evidence" value="ECO:0007669"/>
    <property type="project" value="UniProtKB-ARBA"/>
</dbReference>
<dbReference type="PROSITE" id="PS51420">
    <property type="entry name" value="RHO"/>
    <property type="match status" value="1"/>
</dbReference>
<dbReference type="GO" id="GO:0007163">
    <property type="term" value="P:establishment or maintenance of cell polarity"/>
    <property type="evidence" value="ECO:0007669"/>
    <property type="project" value="UniProtKB-ARBA"/>
</dbReference>
<evidence type="ECO:0000256" key="11">
    <source>
        <dbReference type="ARBA" id="ARBA00023134"/>
    </source>
</evidence>
<dbReference type="STRING" id="2004952.A0A2C5ZKP6"/>
<dbReference type="GO" id="GO:0005525">
    <property type="term" value="F:GTP binding"/>
    <property type="evidence" value="ECO:0007669"/>
    <property type="project" value="UniProtKB-KW"/>
</dbReference>
<evidence type="ECO:0000313" key="21">
    <source>
        <dbReference type="EMBL" id="PHH80596.1"/>
    </source>
</evidence>
<evidence type="ECO:0000256" key="16">
    <source>
        <dbReference type="ARBA" id="ARBA00023289"/>
    </source>
</evidence>
<keyword evidence="12" id="KW-0472">Membrane</keyword>
<dbReference type="GO" id="GO:0003924">
    <property type="term" value="F:GTPase activity"/>
    <property type="evidence" value="ECO:0007669"/>
    <property type="project" value="InterPro"/>
</dbReference>
<evidence type="ECO:0000256" key="12">
    <source>
        <dbReference type="ARBA" id="ARBA00023136"/>
    </source>
</evidence>
<comment type="caution">
    <text evidence="21">The sequence shown here is derived from an EMBL/GenBank/DDBJ whole genome shotgun (WGS) entry which is preliminary data.</text>
</comment>
<evidence type="ECO:0000256" key="8">
    <source>
        <dbReference type="ARBA" id="ARBA00022728"/>
    </source>
</evidence>
<evidence type="ECO:0000256" key="6">
    <source>
        <dbReference type="ARBA" id="ARBA00022481"/>
    </source>
</evidence>
<keyword evidence="22" id="KW-1185">Reference proteome</keyword>
<dbReference type="Pfam" id="PF10197">
    <property type="entry name" value="Cir_N"/>
    <property type="match status" value="1"/>
</dbReference>
<evidence type="ECO:0000256" key="3">
    <source>
        <dbReference type="ARBA" id="ARBA00006695"/>
    </source>
</evidence>
<keyword evidence="16" id="KW-0636">Prenylation</keyword>
<reference evidence="21 22" key="1">
    <citation type="submission" date="2017-06" db="EMBL/GenBank/DDBJ databases">
        <title>Ant-infecting Ophiocordyceps genomes reveal a high diversity of potential behavioral manipulation genes and a possible major role for enterotoxins.</title>
        <authorList>
            <person name="De Bekker C."/>
            <person name="Evans H.C."/>
            <person name="Brachmann A."/>
            <person name="Hughes D.P."/>
        </authorList>
    </citation>
    <scope>NUCLEOTIDE SEQUENCE [LARGE SCALE GENOMIC DNA]</scope>
    <source>
        <strain evidence="21 22">Map16</strain>
    </source>
</reference>
<evidence type="ECO:0000256" key="7">
    <source>
        <dbReference type="ARBA" id="ARBA00022664"/>
    </source>
</evidence>
<evidence type="ECO:0000256" key="13">
    <source>
        <dbReference type="ARBA" id="ARBA00023187"/>
    </source>
</evidence>
<evidence type="ECO:0000256" key="15">
    <source>
        <dbReference type="ARBA" id="ARBA00023288"/>
    </source>
</evidence>
<dbReference type="SMART" id="SM00174">
    <property type="entry name" value="RHO"/>
    <property type="match status" value="1"/>
</dbReference>
<keyword evidence="5" id="KW-1003">Cell membrane</keyword>
<dbReference type="Pfam" id="PF00071">
    <property type="entry name" value="Ras"/>
    <property type="match status" value="1"/>
</dbReference>
<dbReference type="InterPro" id="IPR005225">
    <property type="entry name" value="Small_GTP-bd"/>
</dbReference>
<dbReference type="PANTHER" id="PTHR24072">
    <property type="entry name" value="RHO FAMILY GTPASE"/>
    <property type="match status" value="1"/>
</dbReference>